<feature type="compositionally biased region" description="Polar residues" evidence="1">
    <location>
        <begin position="245"/>
        <end position="265"/>
    </location>
</feature>
<accession>A0ABR3KEL5</accession>
<dbReference type="EMBL" id="JBEUSY010000368">
    <property type="protein sequence ID" value="KAL1236516.1"/>
    <property type="molecule type" value="Genomic_DNA"/>
</dbReference>
<protein>
    <submittedName>
        <fullName evidence="2">Chitin synthase</fullName>
    </submittedName>
</protein>
<keyword evidence="3" id="KW-1185">Reference proteome</keyword>
<proteinExistence type="predicted"/>
<organism evidence="2 3">
    <name type="scientific">Trichinella spiralis</name>
    <name type="common">Trichina worm</name>
    <dbReference type="NCBI Taxonomy" id="6334"/>
    <lineage>
        <taxon>Eukaryota</taxon>
        <taxon>Metazoa</taxon>
        <taxon>Ecdysozoa</taxon>
        <taxon>Nematoda</taxon>
        <taxon>Enoplea</taxon>
        <taxon>Dorylaimia</taxon>
        <taxon>Trichinellida</taxon>
        <taxon>Trichinellidae</taxon>
        <taxon>Trichinella</taxon>
    </lineage>
</organism>
<evidence type="ECO:0000313" key="2">
    <source>
        <dbReference type="EMBL" id="KAL1236516.1"/>
    </source>
</evidence>
<name>A0ABR3KEL5_TRISP</name>
<feature type="compositionally biased region" description="Acidic residues" evidence="1">
    <location>
        <begin position="52"/>
        <end position="64"/>
    </location>
</feature>
<reference evidence="2 3" key="1">
    <citation type="submission" date="2024-07" db="EMBL/GenBank/DDBJ databases">
        <title>Enhanced genomic and transcriptomic resources for Trichinella pseudospiralis and T. spiralis underpin the discovery of pronounced molecular differences between stages and species.</title>
        <authorList>
            <person name="Pasi K.K."/>
            <person name="La Rosa G."/>
            <person name="Gomez-Morales M.A."/>
            <person name="Tosini F."/>
            <person name="Sumanam S."/>
            <person name="Young N.D."/>
            <person name="Chang B.C."/>
            <person name="Robin G.B."/>
        </authorList>
    </citation>
    <scope>NUCLEOTIDE SEQUENCE [LARGE SCALE GENOMIC DNA]</scope>
    <source>
        <strain evidence="2">ISS534</strain>
    </source>
</reference>
<sequence length="265" mass="29441">MILSLLKKEVEEKKLSANEVREDLKNSYKSSMTGNGDELKNDVGNGTTGKDMDDDDDDDDDDEADLKTDSTLLLVNSEMFDISISLSDEVIDDEFSIGIKMEDFENSDNNSSGGSESEISIKEKEIELNHQQDKKNLFQAIPSADEKLHKRLSDVDEQGENFNASKAEREQQSKCKMATTDGSGGGGGTSEEHKEPKYHHSTRTHDEANTILGQKKNLTKNDDSTFQTVQYAESELLRMRKAVTKESSSQNTQKSDATQPVTGKK</sequence>
<feature type="region of interest" description="Disordered" evidence="1">
    <location>
        <begin position="240"/>
        <end position="265"/>
    </location>
</feature>
<evidence type="ECO:0000256" key="1">
    <source>
        <dbReference type="SAM" id="MobiDB-lite"/>
    </source>
</evidence>
<gene>
    <name evidence="2" type="ORF">TSPI_09328</name>
</gene>
<feature type="compositionally biased region" description="Basic and acidic residues" evidence="1">
    <location>
        <begin position="16"/>
        <end position="26"/>
    </location>
</feature>
<feature type="region of interest" description="Disordered" evidence="1">
    <location>
        <begin position="149"/>
        <end position="226"/>
    </location>
</feature>
<comment type="caution">
    <text evidence="2">The sequence shown here is derived from an EMBL/GenBank/DDBJ whole genome shotgun (WGS) entry which is preliminary data.</text>
</comment>
<feature type="region of interest" description="Disordered" evidence="1">
    <location>
        <begin position="16"/>
        <end position="65"/>
    </location>
</feature>
<evidence type="ECO:0000313" key="3">
    <source>
        <dbReference type="Proteomes" id="UP001558632"/>
    </source>
</evidence>
<feature type="region of interest" description="Disordered" evidence="1">
    <location>
        <begin position="102"/>
        <end position="124"/>
    </location>
</feature>
<feature type="compositionally biased region" description="Low complexity" evidence="1">
    <location>
        <begin position="107"/>
        <end position="118"/>
    </location>
</feature>
<dbReference type="Proteomes" id="UP001558632">
    <property type="component" value="Unassembled WGS sequence"/>
</dbReference>